<protein>
    <submittedName>
        <fullName evidence="1">DUF1289 domain-containing protein</fullName>
    </submittedName>
</protein>
<reference evidence="1 2" key="1">
    <citation type="submission" date="2017-08" db="EMBL/GenBank/DDBJ databases">
        <title>Infants hospitalized years apart are colonized by the same room-sourced microbial strains.</title>
        <authorList>
            <person name="Brooks B."/>
            <person name="Olm M.R."/>
            <person name="Firek B.A."/>
            <person name="Baker R."/>
            <person name="Thomas B.C."/>
            <person name="Morowitz M.J."/>
            <person name="Banfield J.F."/>
        </authorList>
    </citation>
    <scope>NUCLEOTIDE SEQUENCE [LARGE SCALE GENOMIC DNA]</scope>
    <source>
        <strain evidence="1">S2_012_000_R2_81</strain>
    </source>
</reference>
<dbReference type="PANTHER" id="PTHR35175:SF2">
    <property type="entry name" value="DUF1289 DOMAIN-CONTAINING PROTEIN"/>
    <property type="match status" value="1"/>
</dbReference>
<organism evidence="1 2">
    <name type="scientific">Roseateles depolymerans</name>
    <dbReference type="NCBI Taxonomy" id="76731"/>
    <lineage>
        <taxon>Bacteria</taxon>
        <taxon>Pseudomonadati</taxon>
        <taxon>Pseudomonadota</taxon>
        <taxon>Betaproteobacteria</taxon>
        <taxon>Burkholderiales</taxon>
        <taxon>Sphaerotilaceae</taxon>
        <taxon>Roseateles</taxon>
    </lineage>
</organism>
<dbReference type="InterPro" id="IPR010710">
    <property type="entry name" value="DUF1289"/>
</dbReference>
<dbReference type="AlphaFoldDB" id="A0A2W5G042"/>
<comment type="caution">
    <text evidence="1">The sequence shown here is derived from an EMBL/GenBank/DDBJ whole genome shotgun (WGS) entry which is preliminary data.</text>
</comment>
<proteinExistence type="predicted"/>
<sequence>MAESPCTKVCQLDPATQWCRGCARDLVEITAWGRASEAEQQAILERLAVRQRQLEQAGQWLGAGGSESGR</sequence>
<dbReference type="PANTHER" id="PTHR35175">
    <property type="entry name" value="DUF1289 DOMAIN-CONTAINING PROTEIN"/>
    <property type="match status" value="1"/>
</dbReference>
<dbReference type="EMBL" id="QFOD01000001">
    <property type="protein sequence ID" value="PZP36662.1"/>
    <property type="molecule type" value="Genomic_DNA"/>
</dbReference>
<evidence type="ECO:0000313" key="1">
    <source>
        <dbReference type="EMBL" id="PZP36662.1"/>
    </source>
</evidence>
<accession>A0A2W5G042</accession>
<evidence type="ECO:0000313" key="2">
    <source>
        <dbReference type="Proteomes" id="UP000249633"/>
    </source>
</evidence>
<name>A0A2W5G042_9BURK</name>
<dbReference type="Proteomes" id="UP000249633">
    <property type="component" value="Unassembled WGS sequence"/>
</dbReference>
<gene>
    <name evidence="1" type="ORF">DI603_01500</name>
</gene>
<dbReference type="Pfam" id="PF06945">
    <property type="entry name" value="DUF1289"/>
    <property type="match status" value="1"/>
</dbReference>